<dbReference type="InterPro" id="IPR015422">
    <property type="entry name" value="PyrdxlP-dep_Trfase_small"/>
</dbReference>
<evidence type="ECO:0000256" key="5">
    <source>
        <dbReference type="ARBA" id="ARBA00022605"/>
    </source>
</evidence>
<evidence type="ECO:0000256" key="8">
    <source>
        <dbReference type="ARBA" id="ARBA00023102"/>
    </source>
</evidence>
<dbReference type="Gene3D" id="3.40.640.10">
    <property type="entry name" value="Type I PLP-dependent aspartate aminotransferase-like (Major domain)"/>
    <property type="match status" value="1"/>
</dbReference>
<dbReference type="Pfam" id="PF00155">
    <property type="entry name" value="Aminotran_1_2"/>
    <property type="match status" value="1"/>
</dbReference>
<dbReference type="PANTHER" id="PTHR42885:SF2">
    <property type="entry name" value="HISTIDINOL-PHOSPHATE AMINOTRANSFERASE"/>
    <property type="match status" value="1"/>
</dbReference>
<keyword evidence="7 9" id="KW-0663">Pyridoxal phosphate</keyword>
<evidence type="ECO:0000256" key="6">
    <source>
        <dbReference type="ARBA" id="ARBA00022679"/>
    </source>
</evidence>
<comment type="subunit">
    <text evidence="3 9">Homodimer.</text>
</comment>
<evidence type="ECO:0000256" key="7">
    <source>
        <dbReference type="ARBA" id="ARBA00022898"/>
    </source>
</evidence>
<dbReference type="SUPFAM" id="SSF53383">
    <property type="entry name" value="PLP-dependent transferases"/>
    <property type="match status" value="1"/>
</dbReference>
<gene>
    <name evidence="9" type="primary">hisC</name>
    <name evidence="11" type="ORF">E7512_04490</name>
</gene>
<sequence length="348" mass="38777">MYQLNSKIRDLKPYEPLEGEYRIRLDANESFLSLPTNVMSKMMDAFAYTAFNRYPDPLAVDVCRRFAEYYKIRPEIVTAGNGSDELISVLMTAFLMKGDTVLTLSPDFSMYRFYSSLVEVRCVDVVKKSDLTIDVDELISVSNQTGAKMILFSNPCNPTSVGLTRGQVRKIIRSVSALVVLDEAYMDFWDQSLIQEAEQYDNLVVLRTCSKAFGLAALRLGFAVANKTITAAVRAVKSPYNVNSATQSAAAAVLSYPRLLERAIGKIVNSRIALSQGLQQLLKKKPGRFILYPSCTNFVLIRLADARYVYERLLAKGIAVRLMGDSLRITAGAPEENTELLAALEQLL</sequence>
<comment type="catalytic activity">
    <reaction evidence="9">
        <text>L-histidinol phosphate + 2-oxoglutarate = 3-(imidazol-4-yl)-2-oxopropyl phosphate + L-glutamate</text>
        <dbReference type="Rhea" id="RHEA:23744"/>
        <dbReference type="ChEBI" id="CHEBI:16810"/>
        <dbReference type="ChEBI" id="CHEBI:29985"/>
        <dbReference type="ChEBI" id="CHEBI:57766"/>
        <dbReference type="ChEBI" id="CHEBI:57980"/>
        <dbReference type="EC" id="2.6.1.9"/>
    </reaction>
</comment>
<dbReference type="AlphaFoldDB" id="A0A928Q4E0"/>
<protein>
    <recommendedName>
        <fullName evidence="9">Histidinol-phosphate aminotransferase</fullName>
        <ecNumber evidence="9">2.6.1.9</ecNumber>
    </recommendedName>
    <alternativeName>
        <fullName evidence="9">Imidazole acetol-phosphate transaminase</fullName>
    </alternativeName>
</protein>
<dbReference type="InterPro" id="IPR005861">
    <property type="entry name" value="HisP_aminotrans"/>
</dbReference>
<evidence type="ECO:0000256" key="4">
    <source>
        <dbReference type="ARBA" id="ARBA00022576"/>
    </source>
</evidence>
<dbReference type="GO" id="GO:0004400">
    <property type="term" value="F:histidinol-phosphate transaminase activity"/>
    <property type="evidence" value="ECO:0007669"/>
    <property type="project" value="UniProtKB-UniRule"/>
</dbReference>
<feature type="modified residue" description="N6-(pyridoxal phosphate)lysine" evidence="9">
    <location>
        <position position="211"/>
    </location>
</feature>
<comment type="cofactor">
    <cofactor evidence="1 9">
        <name>pyridoxal 5'-phosphate</name>
        <dbReference type="ChEBI" id="CHEBI:597326"/>
    </cofactor>
</comment>
<dbReference type="Proteomes" id="UP000754750">
    <property type="component" value="Unassembled WGS sequence"/>
</dbReference>
<dbReference type="HAMAP" id="MF_01023">
    <property type="entry name" value="HisC_aminotrans_2"/>
    <property type="match status" value="1"/>
</dbReference>
<dbReference type="Gene3D" id="3.90.1150.10">
    <property type="entry name" value="Aspartate Aminotransferase, domain 1"/>
    <property type="match status" value="1"/>
</dbReference>
<organism evidence="11 12">
    <name type="scientific">Faecalispora sporosphaeroides</name>
    <dbReference type="NCBI Taxonomy" id="1549"/>
    <lineage>
        <taxon>Bacteria</taxon>
        <taxon>Bacillati</taxon>
        <taxon>Bacillota</taxon>
        <taxon>Clostridia</taxon>
        <taxon>Eubacteriales</taxon>
        <taxon>Oscillospiraceae</taxon>
        <taxon>Faecalispora</taxon>
    </lineage>
</organism>
<keyword evidence="4 9" id="KW-0032">Aminotransferase</keyword>
<keyword evidence="6 9" id="KW-0808">Transferase</keyword>
<dbReference type="InterPro" id="IPR015421">
    <property type="entry name" value="PyrdxlP-dep_Trfase_major"/>
</dbReference>
<dbReference type="EMBL" id="SVNY01000002">
    <property type="protein sequence ID" value="MBE6832830.1"/>
    <property type="molecule type" value="Genomic_DNA"/>
</dbReference>
<keyword evidence="8 9" id="KW-0368">Histidine biosynthesis</keyword>
<evidence type="ECO:0000256" key="3">
    <source>
        <dbReference type="ARBA" id="ARBA00011738"/>
    </source>
</evidence>
<comment type="similarity">
    <text evidence="2 9">Belongs to the class-II pyridoxal-phosphate-dependent aminotransferase family. Histidinol-phosphate aminotransferase subfamily.</text>
</comment>
<evidence type="ECO:0000259" key="10">
    <source>
        <dbReference type="Pfam" id="PF00155"/>
    </source>
</evidence>
<feature type="domain" description="Aminotransferase class I/classII large" evidence="10">
    <location>
        <begin position="23"/>
        <end position="344"/>
    </location>
</feature>
<proteinExistence type="inferred from homology"/>
<evidence type="ECO:0000256" key="1">
    <source>
        <dbReference type="ARBA" id="ARBA00001933"/>
    </source>
</evidence>
<evidence type="ECO:0000313" key="12">
    <source>
        <dbReference type="Proteomes" id="UP000754750"/>
    </source>
</evidence>
<dbReference type="EC" id="2.6.1.9" evidence="9"/>
<dbReference type="CDD" id="cd00609">
    <property type="entry name" value="AAT_like"/>
    <property type="match status" value="1"/>
</dbReference>
<dbReference type="GO" id="GO:0000105">
    <property type="term" value="P:L-histidine biosynthetic process"/>
    <property type="evidence" value="ECO:0007669"/>
    <property type="project" value="UniProtKB-UniRule"/>
</dbReference>
<comment type="caution">
    <text evidence="11">The sequence shown here is derived from an EMBL/GenBank/DDBJ whole genome shotgun (WGS) entry which is preliminary data.</text>
</comment>
<dbReference type="InterPro" id="IPR015424">
    <property type="entry name" value="PyrdxlP-dep_Trfase"/>
</dbReference>
<name>A0A928Q4E0_9FIRM</name>
<evidence type="ECO:0000313" key="11">
    <source>
        <dbReference type="EMBL" id="MBE6832830.1"/>
    </source>
</evidence>
<evidence type="ECO:0000256" key="9">
    <source>
        <dbReference type="HAMAP-Rule" id="MF_01023"/>
    </source>
</evidence>
<dbReference type="PANTHER" id="PTHR42885">
    <property type="entry name" value="HISTIDINOL-PHOSPHATE AMINOTRANSFERASE-RELATED"/>
    <property type="match status" value="1"/>
</dbReference>
<dbReference type="GO" id="GO:0030170">
    <property type="term" value="F:pyridoxal phosphate binding"/>
    <property type="evidence" value="ECO:0007669"/>
    <property type="project" value="InterPro"/>
</dbReference>
<comment type="pathway">
    <text evidence="9">Amino-acid biosynthesis; L-histidine biosynthesis; L-histidine from 5-phospho-alpha-D-ribose 1-diphosphate: step 7/9.</text>
</comment>
<keyword evidence="5 9" id="KW-0028">Amino-acid biosynthesis</keyword>
<evidence type="ECO:0000256" key="2">
    <source>
        <dbReference type="ARBA" id="ARBA00007970"/>
    </source>
</evidence>
<reference evidence="11" key="1">
    <citation type="submission" date="2019-04" db="EMBL/GenBank/DDBJ databases">
        <title>Evolution of Biomass-Degrading Anaerobic Consortia Revealed by Metagenomics.</title>
        <authorList>
            <person name="Peng X."/>
        </authorList>
    </citation>
    <scope>NUCLEOTIDE SEQUENCE</scope>
    <source>
        <strain evidence="11">SIG551</strain>
    </source>
</reference>
<accession>A0A928Q4E0</accession>
<dbReference type="InterPro" id="IPR004839">
    <property type="entry name" value="Aminotransferase_I/II_large"/>
</dbReference>